<dbReference type="AlphaFoldDB" id="W7QJ80"/>
<accession>W7QJ80</accession>
<evidence type="ECO:0000256" key="1">
    <source>
        <dbReference type="SAM" id="Coils"/>
    </source>
</evidence>
<dbReference type="OrthoDB" id="6289717at2"/>
<keyword evidence="1" id="KW-0175">Coiled coil</keyword>
<dbReference type="Proteomes" id="UP000019276">
    <property type="component" value="Unassembled WGS sequence"/>
</dbReference>
<reference evidence="2 3" key="1">
    <citation type="journal article" date="2014" name="Genome Announc.">
        <title>Draft Genome Sequence of the Agar-Degrading Bacterium Catenovulum sp. Strain DS-2, Isolated from Intestines of Haliotis diversicolor.</title>
        <authorList>
            <person name="Shan D."/>
            <person name="Li X."/>
            <person name="Gu Z."/>
            <person name="Wei G."/>
            <person name="Gao Z."/>
            <person name="Shao Z."/>
        </authorList>
    </citation>
    <scope>NUCLEOTIDE SEQUENCE [LARGE SCALE GENOMIC DNA]</scope>
    <source>
        <strain evidence="2 3">DS-2</strain>
    </source>
</reference>
<gene>
    <name evidence="2" type="ORF">DS2_14524</name>
</gene>
<dbReference type="STRING" id="1328313.DS2_14524"/>
<keyword evidence="3" id="KW-1185">Reference proteome</keyword>
<name>W7QJ80_9ALTE</name>
<comment type="caution">
    <text evidence="2">The sequence shown here is derived from an EMBL/GenBank/DDBJ whole genome shotgun (WGS) entry which is preliminary data.</text>
</comment>
<evidence type="ECO:0000313" key="2">
    <source>
        <dbReference type="EMBL" id="EWH08997.1"/>
    </source>
</evidence>
<dbReference type="EMBL" id="ARZY01000031">
    <property type="protein sequence ID" value="EWH08997.1"/>
    <property type="molecule type" value="Genomic_DNA"/>
</dbReference>
<protein>
    <submittedName>
        <fullName evidence="2">Uncharacterized protein</fullName>
    </submittedName>
</protein>
<organism evidence="2 3">
    <name type="scientific">Catenovulum agarivorans DS-2</name>
    <dbReference type="NCBI Taxonomy" id="1328313"/>
    <lineage>
        <taxon>Bacteria</taxon>
        <taxon>Pseudomonadati</taxon>
        <taxon>Pseudomonadota</taxon>
        <taxon>Gammaproteobacteria</taxon>
        <taxon>Alteromonadales</taxon>
        <taxon>Alteromonadaceae</taxon>
        <taxon>Catenovulum</taxon>
    </lineage>
</organism>
<sequence>MNSPQKQQLLNKEEFQKQLRQKQQKAAIDKQQALIKQKMAQIQAAQAAQAPVVAKKPSKAKWYFLALLALVAALLPYPKIITYEKLGVVAESIYIPSRFGSKAFLLDTNAEVQVDGQNRWLYLCNTLQGQRHCNRYDIVDTQGFFAAVGKYLEQ</sequence>
<proteinExistence type="predicted"/>
<feature type="coiled-coil region" evidence="1">
    <location>
        <begin position="5"/>
        <end position="48"/>
    </location>
</feature>
<dbReference type="RefSeq" id="WP_035015558.1">
    <property type="nucleotide sequence ID" value="NZ_ARZY01000031.1"/>
</dbReference>
<dbReference type="eggNOG" id="ENOG5032ZKC">
    <property type="taxonomic scope" value="Bacteria"/>
</dbReference>
<evidence type="ECO:0000313" key="3">
    <source>
        <dbReference type="Proteomes" id="UP000019276"/>
    </source>
</evidence>